<evidence type="ECO:0000313" key="1">
    <source>
        <dbReference type="EMBL" id="MBE0358173.1"/>
    </source>
</evidence>
<organism evidence="1 2">
    <name type="scientific">Pseudoalteromonas aliena SW19</name>
    <dbReference type="NCBI Taxonomy" id="1314866"/>
    <lineage>
        <taxon>Bacteria</taxon>
        <taxon>Pseudomonadati</taxon>
        <taxon>Pseudomonadota</taxon>
        <taxon>Gammaproteobacteria</taxon>
        <taxon>Alteromonadales</taxon>
        <taxon>Pseudoalteromonadaceae</taxon>
        <taxon>Pseudoalteromonas</taxon>
    </lineage>
</organism>
<reference evidence="1 2" key="1">
    <citation type="submission" date="2015-06" db="EMBL/GenBank/DDBJ databases">
        <title>Genome sequence of Pseudoalteromonas aliena.</title>
        <authorList>
            <person name="Xie B.-B."/>
            <person name="Rong J.-C."/>
            <person name="Qin Q.-L."/>
            <person name="Zhang Y.-Z."/>
        </authorList>
    </citation>
    <scope>NUCLEOTIDE SEQUENCE [LARGE SCALE GENOMIC DNA]</scope>
    <source>
        <strain evidence="1 2">SW19</strain>
    </source>
</reference>
<name>A0ABR9DUY6_9GAMM</name>
<comment type="caution">
    <text evidence="1">The sequence shown here is derived from an EMBL/GenBank/DDBJ whole genome shotgun (WGS) entry which is preliminary data.</text>
</comment>
<proteinExistence type="predicted"/>
<protein>
    <submittedName>
        <fullName evidence="1">Uncharacterized protein</fullName>
    </submittedName>
</protein>
<sequence length="45" mass="5081">MLIKNLKGLLIQFPLSSTDRAIWACGVLNEFCPYKSTFFSTLITV</sequence>
<gene>
    <name evidence="1" type="ORF">PALI_a1402</name>
</gene>
<accession>A0ABR9DUY6</accession>
<evidence type="ECO:0000313" key="2">
    <source>
        <dbReference type="Proteomes" id="UP000648482"/>
    </source>
</evidence>
<dbReference type="Proteomes" id="UP000648482">
    <property type="component" value="Unassembled WGS sequence"/>
</dbReference>
<keyword evidence="2" id="KW-1185">Reference proteome</keyword>
<dbReference type="EMBL" id="AQGU01000022">
    <property type="protein sequence ID" value="MBE0358173.1"/>
    <property type="molecule type" value="Genomic_DNA"/>
</dbReference>